<gene>
    <name evidence="2" type="ORF">CKY28_01770</name>
</gene>
<proteinExistence type="predicted"/>
<keyword evidence="3" id="KW-1185">Reference proteome</keyword>
<dbReference type="SUPFAM" id="SSF88723">
    <property type="entry name" value="PIN domain-like"/>
    <property type="match status" value="1"/>
</dbReference>
<sequence length="124" mass="13763">MVLLLDTHVLVWIGLDDPRLSSAVRAALADADVQFGVSAVTAYEYEELRVRNRLGGVDNIGILLSGLNATLLDFPGEAYRLLPLLPMLHKDPTDRMLIAHAIHADLTLVTADTKMREYPVRSLW</sequence>
<dbReference type="InterPro" id="IPR041705">
    <property type="entry name" value="PIN_Sll0205"/>
</dbReference>
<dbReference type="CDD" id="cd09872">
    <property type="entry name" value="PIN_Sll0205-like"/>
    <property type="match status" value="1"/>
</dbReference>
<dbReference type="AlphaFoldDB" id="A0A2A2SK21"/>
<dbReference type="EMBL" id="NSLI01000001">
    <property type="protein sequence ID" value="PAX09500.1"/>
    <property type="molecule type" value="Genomic_DNA"/>
</dbReference>
<dbReference type="InterPro" id="IPR052919">
    <property type="entry name" value="TA_system_RNase"/>
</dbReference>
<dbReference type="Pfam" id="PF01850">
    <property type="entry name" value="PIN"/>
    <property type="match status" value="1"/>
</dbReference>
<name>A0A2A2SK21_9SPHN</name>
<dbReference type="PANTHER" id="PTHR36173">
    <property type="entry name" value="RIBONUCLEASE VAPC16-RELATED"/>
    <property type="match status" value="1"/>
</dbReference>
<dbReference type="Gene3D" id="3.40.50.1010">
    <property type="entry name" value="5'-nuclease"/>
    <property type="match status" value="1"/>
</dbReference>
<protein>
    <submittedName>
        <fullName evidence="2">PIN domain nuclease</fullName>
    </submittedName>
</protein>
<dbReference type="OrthoDB" id="9798990at2"/>
<dbReference type="InterPro" id="IPR002716">
    <property type="entry name" value="PIN_dom"/>
</dbReference>
<dbReference type="InterPro" id="IPR029060">
    <property type="entry name" value="PIN-like_dom_sf"/>
</dbReference>
<reference evidence="3" key="1">
    <citation type="submission" date="2017-09" db="EMBL/GenBank/DDBJ databases">
        <authorList>
            <person name="Feng G."/>
            <person name="Zhu H."/>
        </authorList>
    </citation>
    <scope>NUCLEOTIDE SEQUENCE [LARGE SCALE GENOMIC DNA]</scope>
    <source>
        <strain evidence="3">1PNM-20</strain>
    </source>
</reference>
<organism evidence="2 3">
    <name type="scientific">Sphingomonas lenta</name>
    <dbReference type="NCBI Taxonomy" id="1141887"/>
    <lineage>
        <taxon>Bacteria</taxon>
        <taxon>Pseudomonadati</taxon>
        <taxon>Pseudomonadota</taxon>
        <taxon>Alphaproteobacteria</taxon>
        <taxon>Sphingomonadales</taxon>
        <taxon>Sphingomonadaceae</taxon>
        <taxon>Sphingomonas</taxon>
    </lineage>
</organism>
<dbReference type="Proteomes" id="UP000218151">
    <property type="component" value="Unassembled WGS sequence"/>
</dbReference>
<feature type="domain" description="PIN" evidence="1">
    <location>
        <begin position="4"/>
        <end position="118"/>
    </location>
</feature>
<comment type="caution">
    <text evidence="2">The sequence shown here is derived from an EMBL/GenBank/DDBJ whole genome shotgun (WGS) entry which is preliminary data.</text>
</comment>
<accession>A0A2A2SK21</accession>
<evidence type="ECO:0000313" key="2">
    <source>
        <dbReference type="EMBL" id="PAX09500.1"/>
    </source>
</evidence>
<evidence type="ECO:0000259" key="1">
    <source>
        <dbReference type="Pfam" id="PF01850"/>
    </source>
</evidence>
<dbReference type="PANTHER" id="PTHR36173:SF1">
    <property type="entry name" value="RIBONUCLEASE VAPC22"/>
    <property type="match status" value="1"/>
</dbReference>
<evidence type="ECO:0000313" key="3">
    <source>
        <dbReference type="Proteomes" id="UP000218151"/>
    </source>
</evidence>